<evidence type="ECO:0000313" key="2">
    <source>
        <dbReference type="EMBL" id="MFD1787570.1"/>
    </source>
</evidence>
<protein>
    <recommendedName>
        <fullName evidence="1">DNA ligase D polymerase domain-containing protein</fullName>
    </recommendedName>
</protein>
<dbReference type="Proteomes" id="UP001597283">
    <property type="component" value="Unassembled WGS sequence"/>
</dbReference>
<dbReference type="InterPro" id="IPR014145">
    <property type="entry name" value="LigD_pol_dom"/>
</dbReference>
<keyword evidence="3" id="KW-1185">Reference proteome</keyword>
<dbReference type="Gene3D" id="3.90.920.10">
    <property type="entry name" value="DNA primase, PRIM domain"/>
    <property type="match status" value="1"/>
</dbReference>
<dbReference type="EMBL" id="JBHUFC010000003">
    <property type="protein sequence ID" value="MFD1787570.1"/>
    <property type="molecule type" value="Genomic_DNA"/>
</dbReference>
<sequence length="71" mass="7636">MRNQRVATAVMPFTVRARSGAPVAAPITWGEMKTVDTFYHSHAGEGEELVPQAASEALAGWGRADQVLPEL</sequence>
<gene>
    <name evidence="2" type="ORF">ACFSC3_08300</name>
</gene>
<comment type="caution">
    <text evidence="2">The sequence shown here is derived from an EMBL/GenBank/DDBJ whole genome shotgun (WGS) entry which is preliminary data.</text>
</comment>
<proteinExistence type="predicted"/>
<reference evidence="3" key="1">
    <citation type="journal article" date="2019" name="Int. J. Syst. Evol. Microbiol.">
        <title>The Global Catalogue of Microorganisms (GCM) 10K type strain sequencing project: providing services to taxonomists for standard genome sequencing and annotation.</title>
        <authorList>
            <consortium name="The Broad Institute Genomics Platform"/>
            <consortium name="The Broad Institute Genome Sequencing Center for Infectious Disease"/>
            <person name="Wu L."/>
            <person name="Ma J."/>
        </authorList>
    </citation>
    <scope>NUCLEOTIDE SEQUENCE [LARGE SCALE GENOMIC DNA]</scope>
    <source>
        <strain evidence="3">Q85</strain>
    </source>
</reference>
<evidence type="ECO:0000259" key="1">
    <source>
        <dbReference type="Pfam" id="PF21686"/>
    </source>
</evidence>
<organism evidence="2 3">
    <name type="scientific">Sphingomonas floccifaciens</name>
    <dbReference type="NCBI Taxonomy" id="1844115"/>
    <lineage>
        <taxon>Bacteria</taxon>
        <taxon>Pseudomonadati</taxon>
        <taxon>Pseudomonadota</taxon>
        <taxon>Alphaproteobacteria</taxon>
        <taxon>Sphingomonadales</taxon>
        <taxon>Sphingomonadaceae</taxon>
        <taxon>Sphingomonas</taxon>
    </lineage>
</organism>
<accession>A0ABW4NE17</accession>
<name>A0ABW4NE17_9SPHN</name>
<dbReference type="Pfam" id="PF21686">
    <property type="entry name" value="LigD_Prim-Pol"/>
    <property type="match status" value="1"/>
</dbReference>
<feature type="domain" description="DNA ligase D polymerase" evidence="1">
    <location>
        <begin position="1"/>
        <end position="37"/>
    </location>
</feature>
<evidence type="ECO:0000313" key="3">
    <source>
        <dbReference type="Proteomes" id="UP001597283"/>
    </source>
</evidence>